<dbReference type="OrthoDB" id="3359487at2759"/>
<dbReference type="AlphaFoldDB" id="A0A0C3DWW5"/>
<reference evidence="1 2" key="1">
    <citation type="submission" date="2014-04" db="EMBL/GenBank/DDBJ databases">
        <authorList>
            <consortium name="DOE Joint Genome Institute"/>
            <person name="Kuo A."/>
            <person name="Kohler A."/>
            <person name="Nagy L.G."/>
            <person name="Floudas D."/>
            <person name="Copeland A."/>
            <person name="Barry K.W."/>
            <person name="Cichocki N."/>
            <person name="Veneault-Fourrey C."/>
            <person name="LaButti K."/>
            <person name="Lindquist E.A."/>
            <person name="Lipzen A."/>
            <person name="Lundell T."/>
            <person name="Morin E."/>
            <person name="Murat C."/>
            <person name="Sun H."/>
            <person name="Tunlid A."/>
            <person name="Henrissat B."/>
            <person name="Grigoriev I.V."/>
            <person name="Hibbett D.S."/>
            <person name="Martin F."/>
            <person name="Nordberg H.P."/>
            <person name="Cantor M.N."/>
            <person name="Hua S.X."/>
        </authorList>
    </citation>
    <scope>NUCLEOTIDE SEQUENCE [LARGE SCALE GENOMIC DNA]</scope>
    <source>
        <strain evidence="1 2">Foug A</strain>
    </source>
</reference>
<accession>A0A0C3DWW5</accession>
<gene>
    <name evidence="1" type="ORF">SCLCIDRAFT_43263</name>
</gene>
<reference evidence="2" key="2">
    <citation type="submission" date="2015-01" db="EMBL/GenBank/DDBJ databases">
        <title>Evolutionary Origins and Diversification of the Mycorrhizal Mutualists.</title>
        <authorList>
            <consortium name="DOE Joint Genome Institute"/>
            <consortium name="Mycorrhizal Genomics Consortium"/>
            <person name="Kohler A."/>
            <person name="Kuo A."/>
            <person name="Nagy L.G."/>
            <person name="Floudas D."/>
            <person name="Copeland A."/>
            <person name="Barry K.W."/>
            <person name="Cichocki N."/>
            <person name="Veneault-Fourrey C."/>
            <person name="LaButti K."/>
            <person name="Lindquist E.A."/>
            <person name="Lipzen A."/>
            <person name="Lundell T."/>
            <person name="Morin E."/>
            <person name="Murat C."/>
            <person name="Riley R."/>
            <person name="Ohm R."/>
            <person name="Sun H."/>
            <person name="Tunlid A."/>
            <person name="Henrissat B."/>
            <person name="Grigoriev I.V."/>
            <person name="Hibbett D.S."/>
            <person name="Martin F."/>
        </authorList>
    </citation>
    <scope>NUCLEOTIDE SEQUENCE [LARGE SCALE GENOMIC DNA]</scope>
    <source>
        <strain evidence="2">Foug A</strain>
    </source>
</reference>
<feature type="non-terminal residue" evidence="1">
    <location>
        <position position="1"/>
    </location>
</feature>
<dbReference type="Proteomes" id="UP000053989">
    <property type="component" value="Unassembled WGS sequence"/>
</dbReference>
<protein>
    <recommendedName>
        <fullName evidence="3">HAT C-terminal dimerisation domain-containing protein</fullName>
    </recommendedName>
</protein>
<dbReference type="SUPFAM" id="SSF53098">
    <property type="entry name" value="Ribonuclease H-like"/>
    <property type="match status" value="1"/>
</dbReference>
<feature type="non-terminal residue" evidence="1">
    <location>
        <position position="161"/>
    </location>
</feature>
<name>A0A0C3DWW5_9AGAM</name>
<dbReference type="InParanoid" id="A0A0C3DWW5"/>
<keyword evidence="2" id="KW-1185">Reference proteome</keyword>
<dbReference type="EMBL" id="KN822062">
    <property type="protein sequence ID" value="KIM60411.1"/>
    <property type="molecule type" value="Genomic_DNA"/>
</dbReference>
<proteinExistence type="predicted"/>
<evidence type="ECO:0008006" key="3">
    <source>
        <dbReference type="Google" id="ProtNLM"/>
    </source>
</evidence>
<dbReference type="HOGENOM" id="CLU_009123_4_3_1"/>
<evidence type="ECO:0000313" key="2">
    <source>
        <dbReference type="Proteomes" id="UP000053989"/>
    </source>
</evidence>
<evidence type="ECO:0000313" key="1">
    <source>
        <dbReference type="EMBL" id="KIM60411.1"/>
    </source>
</evidence>
<dbReference type="InterPro" id="IPR012337">
    <property type="entry name" value="RNaseH-like_sf"/>
</dbReference>
<organism evidence="1 2">
    <name type="scientific">Scleroderma citrinum Foug A</name>
    <dbReference type="NCBI Taxonomy" id="1036808"/>
    <lineage>
        <taxon>Eukaryota</taxon>
        <taxon>Fungi</taxon>
        <taxon>Dikarya</taxon>
        <taxon>Basidiomycota</taxon>
        <taxon>Agaricomycotina</taxon>
        <taxon>Agaricomycetes</taxon>
        <taxon>Agaricomycetidae</taxon>
        <taxon>Boletales</taxon>
        <taxon>Sclerodermatineae</taxon>
        <taxon>Sclerodermataceae</taxon>
        <taxon>Scleroderma</taxon>
    </lineage>
</organism>
<sequence length="161" mass="18895">VILAMDHIDERLTTFSFNTKYTMAIRSAVRIGQKTLNHYYSLTDSSDVYRIAMVLHPRHKLSYFKTARWPAEWIMIAEELVQDEFEQSYMMETRMQDSDAEIIDNDNKEKSTNIFDSLPSLAPPKVVDLSSELDRYLKTDVEHVADAVAWWDERQAMYPHL</sequence>